<dbReference type="EMBL" id="DYVF01000043">
    <property type="protein sequence ID" value="HJG31129.1"/>
    <property type="molecule type" value="Genomic_DNA"/>
</dbReference>
<evidence type="ECO:0000256" key="1">
    <source>
        <dbReference type="SAM" id="Phobius"/>
    </source>
</evidence>
<proteinExistence type="predicted"/>
<keyword evidence="1" id="KW-0812">Transmembrane</keyword>
<reference evidence="2" key="1">
    <citation type="journal article" date="2021" name="PeerJ">
        <title>Extensive microbial diversity within the chicken gut microbiome revealed by metagenomics and culture.</title>
        <authorList>
            <person name="Gilroy R."/>
            <person name="Ravi A."/>
            <person name="Getino M."/>
            <person name="Pursley I."/>
            <person name="Horton D.L."/>
            <person name="Alikhan N.F."/>
            <person name="Baker D."/>
            <person name="Gharbi K."/>
            <person name="Hall N."/>
            <person name="Watson M."/>
            <person name="Adriaenssens E.M."/>
            <person name="Foster-Nyarko E."/>
            <person name="Jarju S."/>
            <person name="Secka A."/>
            <person name="Antonio M."/>
            <person name="Oren A."/>
            <person name="Chaudhuri R.R."/>
            <person name="La Ragione R."/>
            <person name="Hildebrand F."/>
            <person name="Pallen M.J."/>
        </authorList>
    </citation>
    <scope>NUCLEOTIDE SEQUENCE</scope>
    <source>
        <strain evidence="2">ChiGjej2B2-7701</strain>
    </source>
</reference>
<gene>
    <name evidence="2" type="ORF">K8U80_06995</name>
</gene>
<accession>A0A921IR22</accession>
<dbReference type="Proteomes" id="UP000746751">
    <property type="component" value="Unassembled WGS sequence"/>
</dbReference>
<reference evidence="2" key="2">
    <citation type="submission" date="2021-09" db="EMBL/GenBank/DDBJ databases">
        <authorList>
            <person name="Gilroy R."/>
        </authorList>
    </citation>
    <scope>NUCLEOTIDE SEQUENCE</scope>
    <source>
        <strain evidence="2">ChiGjej2B2-7701</strain>
    </source>
</reference>
<name>A0A921IR22_9ACTN</name>
<sequence length="157" mass="16531">MSGLKGWMGEERAQATVEMAIVAPVLIVLALVAYNAMMFASAVARFDRVAPDVVLAHAVSPVGDGGADAVTTTVEEQLAQAMAGCGVEVEVVLEGEDDQGLGSLLTLVGVTRTYRCVMRYAPWPSALTIAGVDMGAPLHLEHERAVVIDPWRPGVVM</sequence>
<evidence type="ECO:0000313" key="2">
    <source>
        <dbReference type="EMBL" id="HJG31129.1"/>
    </source>
</evidence>
<evidence type="ECO:0000313" key="3">
    <source>
        <dbReference type="Proteomes" id="UP000746751"/>
    </source>
</evidence>
<keyword evidence="1" id="KW-0472">Membrane</keyword>
<protein>
    <submittedName>
        <fullName evidence="2">Uncharacterized protein</fullName>
    </submittedName>
</protein>
<organism evidence="2 3">
    <name type="scientific">Collinsella ihumii</name>
    <dbReference type="NCBI Taxonomy" id="1720204"/>
    <lineage>
        <taxon>Bacteria</taxon>
        <taxon>Bacillati</taxon>
        <taxon>Actinomycetota</taxon>
        <taxon>Coriobacteriia</taxon>
        <taxon>Coriobacteriales</taxon>
        <taxon>Coriobacteriaceae</taxon>
        <taxon>Collinsella</taxon>
    </lineage>
</organism>
<dbReference type="AlphaFoldDB" id="A0A921IR22"/>
<keyword evidence="1" id="KW-1133">Transmembrane helix</keyword>
<comment type="caution">
    <text evidence="2">The sequence shown here is derived from an EMBL/GenBank/DDBJ whole genome shotgun (WGS) entry which is preliminary data.</text>
</comment>
<feature type="transmembrane region" description="Helical" evidence="1">
    <location>
        <begin position="20"/>
        <end position="40"/>
    </location>
</feature>